<dbReference type="InterPro" id="IPR046347">
    <property type="entry name" value="bZIP_sf"/>
</dbReference>
<dbReference type="OrthoDB" id="20960at2759"/>
<feature type="coiled-coil region" evidence="7">
    <location>
        <begin position="62"/>
        <end position="110"/>
    </location>
</feature>
<dbReference type="InterPro" id="IPR004827">
    <property type="entry name" value="bZIP"/>
</dbReference>
<evidence type="ECO:0000256" key="4">
    <source>
        <dbReference type="ARBA" id="ARBA00023163"/>
    </source>
</evidence>
<dbReference type="GO" id="GO:0005634">
    <property type="term" value="C:nucleus"/>
    <property type="evidence" value="ECO:0007669"/>
    <property type="project" value="TreeGrafter"/>
</dbReference>
<sequence length="304" mass="35280">MMKINYFEISRIPTVDAKKVLATIEDDERNPNRKRRRLDNLNVEERILRRKLKNRVAAQSARDRKKAHMDQLEITLMRVEKENKFLKKSNEELRSQVHQLMENNAQLRSKLGLTPPASPSQDYTCVIVPKQKENIITPSVCDHDHIVIKKEEMSPEHALLFGLSLLWNILMTTLVLMITACKMSPRLNYFSILLVITNQSRWKNPKSVRPQIPPDIQLSKTSQLAIVQQLEDKTITTTKSNVKNSMLMSFCQMRLMTLLARQALTLSQYHHLIQQSLRSIVVSRCTTPRLKVAWWANQPMMDTG</sequence>
<keyword evidence="2" id="KW-0805">Transcription regulation</keyword>
<accession>A0A7M5V2X6</accession>
<dbReference type="InterPro" id="IPR052470">
    <property type="entry name" value="ER_Stress-Reg_TF"/>
</dbReference>
<evidence type="ECO:0000256" key="1">
    <source>
        <dbReference type="ARBA" id="ARBA00022843"/>
    </source>
</evidence>
<reference evidence="10" key="1">
    <citation type="submission" date="2021-01" db="UniProtKB">
        <authorList>
            <consortium name="EnsemblMetazoa"/>
        </authorList>
    </citation>
    <scope>IDENTIFICATION</scope>
</reference>
<organism evidence="10 11">
    <name type="scientific">Clytia hemisphaerica</name>
    <dbReference type="NCBI Taxonomy" id="252671"/>
    <lineage>
        <taxon>Eukaryota</taxon>
        <taxon>Metazoa</taxon>
        <taxon>Cnidaria</taxon>
        <taxon>Hydrozoa</taxon>
        <taxon>Hydroidolina</taxon>
        <taxon>Leptothecata</taxon>
        <taxon>Obeliida</taxon>
        <taxon>Clytiidae</taxon>
        <taxon>Clytia</taxon>
    </lineage>
</organism>
<dbReference type="PANTHER" id="PTHR46542:SF1">
    <property type="entry name" value="X-BOX BINDING PROTEIN 1"/>
    <property type="match status" value="1"/>
</dbReference>
<evidence type="ECO:0000256" key="8">
    <source>
        <dbReference type="SAM" id="Phobius"/>
    </source>
</evidence>
<evidence type="ECO:0000256" key="6">
    <source>
        <dbReference type="ARBA" id="ARBA00040165"/>
    </source>
</evidence>
<keyword evidence="8" id="KW-1133">Transmembrane helix</keyword>
<evidence type="ECO:0000256" key="2">
    <source>
        <dbReference type="ARBA" id="ARBA00023015"/>
    </source>
</evidence>
<dbReference type="CDD" id="cd14691">
    <property type="entry name" value="bZIP_XBP1"/>
    <property type="match status" value="1"/>
</dbReference>
<name>A0A7M5V2X6_9CNID</name>
<dbReference type="GeneID" id="136818151"/>
<dbReference type="RefSeq" id="XP_066930611.1">
    <property type="nucleotide sequence ID" value="XM_067074510.1"/>
</dbReference>
<evidence type="ECO:0000313" key="10">
    <source>
        <dbReference type="EnsemblMetazoa" id="CLYHEMP005248.1"/>
    </source>
</evidence>
<feature type="transmembrane region" description="Helical" evidence="8">
    <location>
        <begin position="158"/>
        <end position="178"/>
    </location>
</feature>
<keyword evidence="5" id="KW-0539">Nucleus</keyword>
<keyword evidence="3" id="KW-0238">DNA-binding</keyword>
<keyword evidence="1" id="KW-0832">Ubl conjugation</keyword>
<proteinExistence type="predicted"/>
<evidence type="ECO:0000256" key="3">
    <source>
        <dbReference type="ARBA" id="ARBA00023125"/>
    </source>
</evidence>
<protein>
    <recommendedName>
        <fullName evidence="6">X-box-binding protein 1</fullName>
    </recommendedName>
</protein>
<keyword evidence="7" id="KW-0175">Coiled coil</keyword>
<dbReference type="SMART" id="SM00338">
    <property type="entry name" value="BRLZ"/>
    <property type="match status" value="1"/>
</dbReference>
<dbReference type="Proteomes" id="UP000594262">
    <property type="component" value="Unplaced"/>
</dbReference>
<feature type="domain" description="BZIP" evidence="9">
    <location>
        <begin position="44"/>
        <end position="107"/>
    </location>
</feature>
<dbReference type="PROSITE" id="PS50217">
    <property type="entry name" value="BZIP"/>
    <property type="match status" value="1"/>
</dbReference>
<dbReference type="Gene3D" id="1.20.5.170">
    <property type="match status" value="1"/>
</dbReference>
<evidence type="ECO:0000259" key="9">
    <source>
        <dbReference type="PROSITE" id="PS50217"/>
    </source>
</evidence>
<dbReference type="SUPFAM" id="SSF57959">
    <property type="entry name" value="Leucine zipper domain"/>
    <property type="match status" value="1"/>
</dbReference>
<keyword evidence="4" id="KW-0804">Transcription</keyword>
<dbReference type="AlphaFoldDB" id="A0A7M5V2X6"/>
<dbReference type="Pfam" id="PF00170">
    <property type="entry name" value="bZIP_1"/>
    <property type="match status" value="1"/>
</dbReference>
<keyword evidence="8" id="KW-0472">Membrane</keyword>
<evidence type="ECO:0000256" key="7">
    <source>
        <dbReference type="SAM" id="Coils"/>
    </source>
</evidence>
<dbReference type="PANTHER" id="PTHR46542">
    <property type="entry name" value="X-BOX BINDING PROTEIN 1"/>
    <property type="match status" value="1"/>
</dbReference>
<keyword evidence="11" id="KW-1185">Reference proteome</keyword>
<dbReference type="EnsemblMetazoa" id="CLYHEMT005248.1">
    <property type="protein sequence ID" value="CLYHEMP005248.1"/>
    <property type="gene ID" value="CLYHEMG005248"/>
</dbReference>
<dbReference type="GO" id="GO:0000981">
    <property type="term" value="F:DNA-binding transcription factor activity, RNA polymerase II-specific"/>
    <property type="evidence" value="ECO:0007669"/>
    <property type="project" value="TreeGrafter"/>
</dbReference>
<evidence type="ECO:0000256" key="5">
    <source>
        <dbReference type="ARBA" id="ARBA00023242"/>
    </source>
</evidence>
<evidence type="ECO:0000313" key="11">
    <source>
        <dbReference type="Proteomes" id="UP000594262"/>
    </source>
</evidence>
<keyword evidence="8" id="KW-0812">Transmembrane</keyword>
<dbReference type="GO" id="GO:0000977">
    <property type="term" value="F:RNA polymerase II transcription regulatory region sequence-specific DNA binding"/>
    <property type="evidence" value="ECO:0007669"/>
    <property type="project" value="TreeGrafter"/>
</dbReference>